<feature type="compositionally biased region" description="Basic and acidic residues" evidence="1">
    <location>
        <begin position="163"/>
        <end position="189"/>
    </location>
</feature>
<gene>
    <name evidence="2" type="ORF">MARPO_0098s0016</name>
</gene>
<proteinExistence type="predicted"/>
<sequence length="197" mass="21980">MFNGCNTNSWWTGNIGDDCELPFTQPEGWRLRGVRRKKAREKDSRLKDTNRPGGRNTSKSGLGKPEGPFTQSSNKSPVHITHVHERSGGRASEKRPLLPSTIIHAMPSAERSRGKRGEEMHESATVLERTDGMREEEAEAADSLLLYREKGHHPLAEMVTRSLKKEASSHEQEEIGRRGGEEEGEEWRHGGGCCSAP</sequence>
<feature type="compositionally biased region" description="Basic and acidic residues" evidence="1">
    <location>
        <begin position="110"/>
        <end position="122"/>
    </location>
</feature>
<organism evidence="2 3">
    <name type="scientific">Marchantia polymorpha</name>
    <name type="common">Common liverwort</name>
    <name type="synonym">Marchantia aquatica</name>
    <dbReference type="NCBI Taxonomy" id="3197"/>
    <lineage>
        <taxon>Eukaryota</taxon>
        <taxon>Viridiplantae</taxon>
        <taxon>Streptophyta</taxon>
        <taxon>Embryophyta</taxon>
        <taxon>Marchantiophyta</taxon>
        <taxon>Marchantiopsida</taxon>
        <taxon>Marchantiidae</taxon>
        <taxon>Marchantiales</taxon>
        <taxon>Marchantiaceae</taxon>
        <taxon>Marchantia</taxon>
    </lineage>
</organism>
<evidence type="ECO:0000313" key="2">
    <source>
        <dbReference type="EMBL" id="PTQ32461.1"/>
    </source>
</evidence>
<keyword evidence="3" id="KW-1185">Reference proteome</keyword>
<feature type="region of interest" description="Disordered" evidence="1">
    <location>
        <begin position="32"/>
        <end position="122"/>
    </location>
</feature>
<dbReference type="EMBL" id="KZ772770">
    <property type="protein sequence ID" value="PTQ32461.1"/>
    <property type="molecule type" value="Genomic_DNA"/>
</dbReference>
<accession>A0A2R6WF68</accession>
<evidence type="ECO:0000256" key="1">
    <source>
        <dbReference type="SAM" id="MobiDB-lite"/>
    </source>
</evidence>
<feature type="compositionally biased region" description="Basic and acidic residues" evidence="1">
    <location>
        <begin position="82"/>
        <end position="96"/>
    </location>
</feature>
<protein>
    <submittedName>
        <fullName evidence="2">Uncharacterized protein</fullName>
    </submittedName>
</protein>
<reference evidence="3" key="1">
    <citation type="journal article" date="2017" name="Cell">
        <title>Insights into land plant evolution garnered from the Marchantia polymorpha genome.</title>
        <authorList>
            <person name="Bowman J.L."/>
            <person name="Kohchi T."/>
            <person name="Yamato K.T."/>
            <person name="Jenkins J."/>
            <person name="Shu S."/>
            <person name="Ishizaki K."/>
            <person name="Yamaoka S."/>
            <person name="Nishihama R."/>
            <person name="Nakamura Y."/>
            <person name="Berger F."/>
            <person name="Adam C."/>
            <person name="Aki S.S."/>
            <person name="Althoff F."/>
            <person name="Araki T."/>
            <person name="Arteaga-Vazquez M.A."/>
            <person name="Balasubrmanian S."/>
            <person name="Barry K."/>
            <person name="Bauer D."/>
            <person name="Boehm C.R."/>
            <person name="Briginshaw L."/>
            <person name="Caballero-Perez J."/>
            <person name="Catarino B."/>
            <person name="Chen F."/>
            <person name="Chiyoda S."/>
            <person name="Chovatia M."/>
            <person name="Davies K.M."/>
            <person name="Delmans M."/>
            <person name="Demura T."/>
            <person name="Dierschke T."/>
            <person name="Dolan L."/>
            <person name="Dorantes-Acosta A.E."/>
            <person name="Eklund D.M."/>
            <person name="Florent S.N."/>
            <person name="Flores-Sandoval E."/>
            <person name="Fujiyama A."/>
            <person name="Fukuzawa H."/>
            <person name="Galik B."/>
            <person name="Grimanelli D."/>
            <person name="Grimwood J."/>
            <person name="Grossniklaus U."/>
            <person name="Hamada T."/>
            <person name="Haseloff J."/>
            <person name="Hetherington A.J."/>
            <person name="Higo A."/>
            <person name="Hirakawa Y."/>
            <person name="Hundley H.N."/>
            <person name="Ikeda Y."/>
            <person name="Inoue K."/>
            <person name="Inoue S.I."/>
            <person name="Ishida S."/>
            <person name="Jia Q."/>
            <person name="Kakita M."/>
            <person name="Kanazawa T."/>
            <person name="Kawai Y."/>
            <person name="Kawashima T."/>
            <person name="Kennedy M."/>
            <person name="Kinose K."/>
            <person name="Kinoshita T."/>
            <person name="Kohara Y."/>
            <person name="Koide E."/>
            <person name="Komatsu K."/>
            <person name="Kopischke S."/>
            <person name="Kubo M."/>
            <person name="Kyozuka J."/>
            <person name="Lagercrantz U."/>
            <person name="Lin S.S."/>
            <person name="Lindquist E."/>
            <person name="Lipzen A.M."/>
            <person name="Lu C.W."/>
            <person name="De Luna E."/>
            <person name="Martienssen R.A."/>
            <person name="Minamino N."/>
            <person name="Mizutani M."/>
            <person name="Mizutani M."/>
            <person name="Mochizuki N."/>
            <person name="Monte I."/>
            <person name="Mosher R."/>
            <person name="Nagasaki H."/>
            <person name="Nakagami H."/>
            <person name="Naramoto S."/>
            <person name="Nishitani K."/>
            <person name="Ohtani M."/>
            <person name="Okamoto T."/>
            <person name="Okumura M."/>
            <person name="Phillips J."/>
            <person name="Pollak B."/>
            <person name="Reinders A."/>
            <person name="Rovekamp M."/>
            <person name="Sano R."/>
            <person name="Sawa S."/>
            <person name="Schmid M.W."/>
            <person name="Shirakawa M."/>
            <person name="Solano R."/>
            <person name="Spunde A."/>
            <person name="Suetsugu N."/>
            <person name="Sugano S."/>
            <person name="Sugiyama A."/>
            <person name="Sun R."/>
            <person name="Suzuki Y."/>
            <person name="Takenaka M."/>
            <person name="Takezawa D."/>
            <person name="Tomogane H."/>
            <person name="Tsuzuki M."/>
            <person name="Ueda T."/>
            <person name="Umeda M."/>
            <person name="Ward J.M."/>
            <person name="Watanabe Y."/>
            <person name="Yazaki K."/>
            <person name="Yokoyama R."/>
            <person name="Yoshitake Y."/>
            <person name="Yotsui I."/>
            <person name="Zachgo S."/>
            <person name="Schmutz J."/>
        </authorList>
    </citation>
    <scope>NUCLEOTIDE SEQUENCE [LARGE SCALE GENOMIC DNA]</scope>
    <source>
        <strain evidence="3">Tak-1</strain>
    </source>
</reference>
<feature type="region of interest" description="Disordered" evidence="1">
    <location>
        <begin position="162"/>
        <end position="197"/>
    </location>
</feature>
<name>A0A2R6WF68_MARPO</name>
<dbReference type="AlphaFoldDB" id="A0A2R6WF68"/>
<dbReference type="Proteomes" id="UP000244005">
    <property type="component" value="Unassembled WGS sequence"/>
</dbReference>
<evidence type="ECO:0000313" key="3">
    <source>
        <dbReference type="Proteomes" id="UP000244005"/>
    </source>
</evidence>
<feature type="compositionally biased region" description="Basic and acidic residues" evidence="1">
    <location>
        <begin position="40"/>
        <end position="50"/>
    </location>
</feature>